<dbReference type="GO" id="GO:0030246">
    <property type="term" value="F:carbohydrate binding"/>
    <property type="evidence" value="ECO:0007669"/>
    <property type="project" value="InterPro"/>
</dbReference>
<accession>A0A414FJR7</accession>
<dbReference type="EMBL" id="QSJD01000015">
    <property type="protein sequence ID" value="RHD48178.1"/>
    <property type="molecule type" value="Genomic_DNA"/>
</dbReference>
<dbReference type="Gene3D" id="2.70.98.10">
    <property type="match status" value="1"/>
</dbReference>
<dbReference type="Gene3D" id="2.60.40.10">
    <property type="entry name" value="Immunoglobulins"/>
    <property type="match status" value="2"/>
</dbReference>
<evidence type="ECO:0000256" key="5">
    <source>
        <dbReference type="ARBA" id="ARBA00012756"/>
    </source>
</evidence>
<dbReference type="GO" id="GO:0005990">
    <property type="term" value="P:lactose catabolic process"/>
    <property type="evidence" value="ECO:0007669"/>
    <property type="project" value="TreeGrafter"/>
</dbReference>
<evidence type="ECO:0000256" key="3">
    <source>
        <dbReference type="ARBA" id="ARBA00007401"/>
    </source>
</evidence>
<evidence type="ECO:0000259" key="11">
    <source>
        <dbReference type="PROSITE" id="PS50022"/>
    </source>
</evidence>
<evidence type="ECO:0000256" key="2">
    <source>
        <dbReference type="ARBA" id="ARBA00001913"/>
    </source>
</evidence>
<evidence type="ECO:0000313" key="12">
    <source>
        <dbReference type="EMBL" id="RHD48178.1"/>
    </source>
</evidence>
<dbReference type="GO" id="GO:0004565">
    <property type="term" value="F:beta-galactosidase activity"/>
    <property type="evidence" value="ECO:0007669"/>
    <property type="project" value="UniProtKB-EC"/>
</dbReference>
<proteinExistence type="inferred from homology"/>
<dbReference type="GO" id="GO:0009341">
    <property type="term" value="C:beta-galactosidase complex"/>
    <property type="evidence" value="ECO:0007669"/>
    <property type="project" value="InterPro"/>
</dbReference>
<dbReference type="PROSITE" id="PS50022">
    <property type="entry name" value="FA58C_3"/>
    <property type="match status" value="1"/>
</dbReference>
<comment type="caution">
    <text evidence="12">The sequence shown here is derived from an EMBL/GenBank/DDBJ whole genome shotgun (WGS) entry which is preliminary data.</text>
</comment>
<dbReference type="Gene3D" id="3.20.20.80">
    <property type="entry name" value="Glycosidases"/>
    <property type="match status" value="1"/>
</dbReference>
<feature type="signal peptide" evidence="10">
    <location>
        <begin position="1"/>
        <end position="20"/>
    </location>
</feature>
<dbReference type="SUPFAM" id="SSF49303">
    <property type="entry name" value="beta-Galactosidase/glucuronidase domain"/>
    <property type="match status" value="2"/>
</dbReference>
<dbReference type="InterPro" id="IPR050347">
    <property type="entry name" value="Bact_Beta-galactosidase"/>
</dbReference>
<comment type="cofactor">
    <cofactor evidence="2">
        <name>Ca(2+)</name>
        <dbReference type="ChEBI" id="CHEBI:29108"/>
    </cofactor>
</comment>
<feature type="domain" description="F5/8 type C" evidence="11">
    <location>
        <begin position="1190"/>
        <end position="1342"/>
    </location>
</feature>
<dbReference type="Pfam" id="PF02929">
    <property type="entry name" value="Bgal_small_N"/>
    <property type="match status" value="1"/>
</dbReference>
<dbReference type="InterPro" id="IPR013783">
    <property type="entry name" value="Ig-like_fold"/>
</dbReference>
<dbReference type="InterPro" id="IPR008979">
    <property type="entry name" value="Galactose-bd-like_sf"/>
</dbReference>
<dbReference type="InterPro" id="IPR011013">
    <property type="entry name" value="Gal_mutarotase_sf_dom"/>
</dbReference>
<dbReference type="InterPro" id="IPR032312">
    <property type="entry name" value="LacZ_4"/>
</dbReference>
<protein>
    <recommendedName>
        <fullName evidence="5">beta-galactosidase</fullName>
        <ecNumber evidence="5">3.2.1.23</ecNumber>
    </recommendedName>
    <alternativeName>
        <fullName evidence="9">Lactase</fullName>
    </alternativeName>
</protein>
<dbReference type="InterPro" id="IPR004199">
    <property type="entry name" value="B-gal_small/dom_5"/>
</dbReference>
<dbReference type="SUPFAM" id="SSF74650">
    <property type="entry name" value="Galactose mutarotase-like"/>
    <property type="match status" value="1"/>
</dbReference>
<dbReference type="Pfam" id="PF00754">
    <property type="entry name" value="F5_F8_type_C"/>
    <property type="match status" value="1"/>
</dbReference>
<dbReference type="Pfam" id="PF16353">
    <property type="entry name" value="LacZ_4"/>
    <property type="match status" value="1"/>
</dbReference>
<dbReference type="InterPro" id="IPR000421">
    <property type="entry name" value="FA58C"/>
</dbReference>
<dbReference type="InterPro" id="IPR006102">
    <property type="entry name" value="Ig-like_GH2"/>
</dbReference>
<evidence type="ECO:0000256" key="8">
    <source>
        <dbReference type="ARBA" id="ARBA00023295"/>
    </source>
</evidence>
<dbReference type="InterPro" id="IPR006101">
    <property type="entry name" value="Glyco_hydro_2"/>
</dbReference>
<evidence type="ECO:0000256" key="9">
    <source>
        <dbReference type="ARBA" id="ARBA00032230"/>
    </source>
</evidence>
<organism evidence="12 13">
    <name type="scientific">Bacteroides caccae</name>
    <dbReference type="NCBI Taxonomy" id="47678"/>
    <lineage>
        <taxon>Bacteria</taxon>
        <taxon>Pseudomonadati</taxon>
        <taxon>Bacteroidota</taxon>
        <taxon>Bacteroidia</taxon>
        <taxon>Bacteroidales</taxon>
        <taxon>Bacteroidaceae</taxon>
        <taxon>Bacteroides</taxon>
    </lineage>
</organism>
<dbReference type="InterPro" id="IPR006104">
    <property type="entry name" value="Glyco_hydro_2_N"/>
</dbReference>
<dbReference type="RefSeq" id="WP_122264626.1">
    <property type="nucleotide sequence ID" value="NZ_QSJD01000015.1"/>
</dbReference>
<dbReference type="EC" id="3.2.1.23" evidence="5"/>
<dbReference type="Pfam" id="PF02836">
    <property type="entry name" value="Glyco_hydro_2_C"/>
    <property type="match status" value="1"/>
</dbReference>
<feature type="chain" id="PRO_5019113959" description="beta-galactosidase" evidence="10">
    <location>
        <begin position="21"/>
        <end position="1342"/>
    </location>
</feature>
<name>A0A414FJR7_9BACE</name>
<dbReference type="SUPFAM" id="SSF51445">
    <property type="entry name" value="(Trans)glycosidases"/>
    <property type="match status" value="1"/>
</dbReference>
<evidence type="ECO:0000313" key="13">
    <source>
        <dbReference type="Proteomes" id="UP000284689"/>
    </source>
</evidence>
<dbReference type="PRINTS" id="PR00132">
    <property type="entry name" value="GLHYDRLASE2"/>
</dbReference>
<dbReference type="Proteomes" id="UP000284689">
    <property type="component" value="Unassembled WGS sequence"/>
</dbReference>
<sequence length="1342" mass="151157">MNKTLLTGLLCCTLTVQSFADQPLEGFTYATLNAPTGAEWESPENLALNKEQPHAYFFPFQDLESARKVLPENSKFWQSLNGDWKFHWAPDPDSRPADFYQTNYDVTSWDVIPVPSSWNIYGIQKDGSLKYGTPIYVNQPVIFQHSVKVDDWRGGVMRTPPANWTTYKHRNEVGSFRRDFEIPQDWDGREVFISFDGVDSFFYLWINGKYVGFSKNSRNTANFNITPYLQKGKNIVAAEVYRSSDGSFLEAQDMFRLPGIFRTVALYSVPKVHFRDLVAIPDLDATYTDGSLTINADIRNLDKKAAKDYKVYYSLYANKLYSDENTLVDGVSSPVIEKIVSNETGKVQTVFQVKAPNKWSAEFPYRYTLVAELKDKKNRTIETVSTIVGFRKVEIKDTPASEDEFGLAGRYYYVNGKTVKLKGVNRHESNPAVGHAITREMMEKEIMLMKRANINHVRNSHYPDDPYWYFLCNKYGIYLEDEANIESHEYYYGAASLSHPVEWKNAHVARVMEMVHANVNNPSIVIWSLGNEAGPGKNFVAAYDALKKFDTSRPVQYERNNDIVDMGSNQYPSIGWVRGAVQGKYDIKYPFHISEYAHSMGNACGNLIDYWEAMESTNFFCGGAIWDWVDQSMYNYDPKTGTRYLAYGGDFGDTPNDGQFVMNGIVFGDLEPKPQYYEVRKVYQNIGVKAVDVEKGVFEIFNKYYFKNLADDYYLMWSVYEDGKAIQATLKKDINLAPRQRMQISLPYNRAAFKKDAEYFVKVQFILKDKMPWADKDFVMAEEQVLVKEATDRPLISEVAAATAGSLKSRMNPSTERIEIKGDGFEAEFDQQTGSIYSLKYGDKTIIAAGNGPKLDALRAFTNNDNWFYAPWFEYGLHNLQHKMIEVTAREKDGKMVLSFTVESQAPNAASIKGGTSSGKNSIVELTDRKFGANDFKFITNQVWTVYPDGSIELQSSITSTRPSLTLPRLGYVMKVPQEYANFTYYGRGPIDNYADRKSGQFIEQHTNTVAGEFVNFPKPQDMGNHEDVRWCALTNQAGQGAVFIATDRLSVSALQYSALDLILASHPYQLPKAGDTYLHLDCAVTGLGGNSCGQGGPLVQDRVFAGHHNMGFIIRPVVGANLAAVANVAPAGDIPLSITRTPAGMVELTSAKKDAVFCYTIDGSKKVQEYTEPIPLRNGGTVKAWYKDNKDISAVMKFEKIESIQMQVVYASSQESGDGDAANLVDGDPSTIWHTMYSVTVAKYPHWVDLDAGEVKEIKGFTYLPRQNGNNGNIKDYSIQVSMDGKEWGDPVKKGTFANNSKEKRVMFDKPVKARYIRFTALSSQNGQDFASGAEVTILAN</sequence>
<comment type="catalytic activity">
    <reaction evidence="1">
        <text>Hydrolysis of terminal non-reducing beta-D-galactose residues in beta-D-galactosides.</text>
        <dbReference type="EC" id="3.2.1.23"/>
    </reaction>
</comment>
<evidence type="ECO:0000256" key="6">
    <source>
        <dbReference type="ARBA" id="ARBA00022801"/>
    </source>
</evidence>
<evidence type="ECO:0000256" key="10">
    <source>
        <dbReference type="SAM" id="SignalP"/>
    </source>
</evidence>
<keyword evidence="6" id="KW-0378">Hydrolase</keyword>
<keyword evidence="7" id="KW-0106">Calcium</keyword>
<dbReference type="PANTHER" id="PTHR46323">
    <property type="entry name" value="BETA-GALACTOSIDASE"/>
    <property type="match status" value="1"/>
</dbReference>
<dbReference type="FunFam" id="2.60.120.260:FF:000108">
    <property type="entry name" value="Beta-galactosidase"/>
    <property type="match status" value="1"/>
</dbReference>
<evidence type="ECO:0000256" key="7">
    <source>
        <dbReference type="ARBA" id="ARBA00022837"/>
    </source>
</evidence>
<dbReference type="Gene3D" id="2.60.120.260">
    <property type="entry name" value="Galactose-binding domain-like"/>
    <property type="match status" value="2"/>
</dbReference>
<comment type="subunit">
    <text evidence="4">Monomer.</text>
</comment>
<dbReference type="SUPFAM" id="SSF49785">
    <property type="entry name" value="Galactose-binding domain-like"/>
    <property type="match status" value="2"/>
</dbReference>
<dbReference type="InterPro" id="IPR006103">
    <property type="entry name" value="Glyco_hydro_2_cat"/>
</dbReference>
<reference evidence="12 13" key="1">
    <citation type="submission" date="2018-08" db="EMBL/GenBank/DDBJ databases">
        <title>A genome reference for cultivated species of the human gut microbiota.</title>
        <authorList>
            <person name="Zou Y."/>
            <person name="Xue W."/>
            <person name="Luo G."/>
        </authorList>
    </citation>
    <scope>NUCLEOTIDE SEQUENCE [LARGE SCALE GENOMIC DNA]</scope>
    <source>
        <strain evidence="12 13">AM31-16AC</strain>
    </source>
</reference>
<dbReference type="Pfam" id="PF02837">
    <property type="entry name" value="Glyco_hydro_2_N"/>
    <property type="match status" value="1"/>
</dbReference>
<keyword evidence="10" id="KW-0732">Signal</keyword>
<dbReference type="SMART" id="SM00231">
    <property type="entry name" value="FA58C"/>
    <property type="match status" value="1"/>
</dbReference>
<dbReference type="PANTHER" id="PTHR46323:SF2">
    <property type="entry name" value="BETA-GALACTOSIDASE"/>
    <property type="match status" value="1"/>
</dbReference>
<keyword evidence="8" id="KW-0326">Glycosidase</keyword>
<dbReference type="Pfam" id="PF00703">
    <property type="entry name" value="Glyco_hydro_2"/>
    <property type="match status" value="1"/>
</dbReference>
<evidence type="ECO:0000256" key="1">
    <source>
        <dbReference type="ARBA" id="ARBA00001412"/>
    </source>
</evidence>
<evidence type="ECO:0000256" key="4">
    <source>
        <dbReference type="ARBA" id="ARBA00011245"/>
    </source>
</evidence>
<dbReference type="InterPro" id="IPR014718">
    <property type="entry name" value="GH-type_carb-bd"/>
</dbReference>
<comment type="similarity">
    <text evidence="3">Belongs to the glycosyl hydrolase 2 family.</text>
</comment>
<dbReference type="InterPro" id="IPR017853">
    <property type="entry name" value="GH"/>
</dbReference>
<dbReference type="InterPro" id="IPR036156">
    <property type="entry name" value="Beta-gal/glucu_dom_sf"/>
</dbReference>
<gene>
    <name evidence="12" type="ORF">DW794_10880</name>
</gene>
<dbReference type="SMART" id="SM01038">
    <property type="entry name" value="Bgal_small_N"/>
    <property type="match status" value="1"/>
</dbReference>